<keyword evidence="1" id="KW-0812">Transmembrane</keyword>
<sequence>MMREEFEGTPEWNDELLTRRRKRAAVMGWVLAGFVVLFFLVTVVKLGSNIVQRPL</sequence>
<dbReference type="EMBL" id="AWXE01000004">
    <property type="protein sequence ID" value="ERL46341.1"/>
    <property type="molecule type" value="Genomic_DNA"/>
</dbReference>
<reference evidence="2 3" key="1">
    <citation type="journal article" date="2014" name="FEMS Microbiol. Ecol.">
        <title>Genomic differentiation among two strains of the PS1 clade isolated from geographically separated marine habitats.</title>
        <authorList>
            <person name="Jimenez-Infante F."/>
            <person name="Ngugi D.K."/>
            <person name="Alam I."/>
            <person name="Rashid M."/>
            <person name="Baalawi W."/>
            <person name="Kamau A.A."/>
            <person name="Bajic V.B."/>
            <person name="Stingl U."/>
        </authorList>
    </citation>
    <scope>NUCLEOTIDE SEQUENCE [LARGE SCALE GENOMIC DNA]</scope>
    <source>
        <strain evidence="2 3">RS24</strain>
    </source>
</reference>
<evidence type="ECO:0000256" key="1">
    <source>
        <dbReference type="SAM" id="Phobius"/>
    </source>
</evidence>
<feature type="transmembrane region" description="Helical" evidence="1">
    <location>
        <begin position="26"/>
        <end position="47"/>
    </location>
</feature>
<name>U2XUE6_9PROT</name>
<comment type="caution">
    <text evidence="2">The sequence shown here is derived from an EMBL/GenBank/DDBJ whole genome shotgun (WGS) entry which is preliminary data.</text>
</comment>
<proteinExistence type="predicted"/>
<keyword evidence="1" id="KW-0472">Membrane</keyword>
<dbReference type="STRING" id="1397666.RS24_01339"/>
<organism evidence="2 3">
    <name type="scientific">Candidatus Micropelagius thuwalensis</name>
    <dbReference type="NCBI Taxonomy" id="1397666"/>
    <lineage>
        <taxon>Bacteria</taxon>
        <taxon>Pseudomonadati</taxon>
        <taxon>Pseudomonadota</taxon>
        <taxon>Alphaproteobacteria</taxon>
        <taxon>PS1 clade</taxon>
        <taxon>Candidatus Micropelagius</taxon>
    </lineage>
</organism>
<keyword evidence="3" id="KW-1185">Reference proteome</keyword>
<accession>U2XUE6</accession>
<protein>
    <submittedName>
        <fullName evidence="2">ATP synthase gamma chain ATP synthase F1 sector gamma subunit F-ATPase gamma subunit protein</fullName>
        <ecNumber evidence="2">3.6.3.14</ecNumber>
    </submittedName>
</protein>
<keyword evidence="2" id="KW-0378">Hydrolase</keyword>
<evidence type="ECO:0000313" key="3">
    <source>
        <dbReference type="Proteomes" id="UP000016762"/>
    </source>
</evidence>
<dbReference type="EC" id="3.6.3.14" evidence="2"/>
<dbReference type="AlphaFoldDB" id="U2XUE6"/>
<evidence type="ECO:0000313" key="2">
    <source>
        <dbReference type="EMBL" id="ERL46341.1"/>
    </source>
</evidence>
<dbReference type="Proteomes" id="UP000016762">
    <property type="component" value="Unassembled WGS sequence"/>
</dbReference>
<gene>
    <name evidence="2" type="primary">atpG</name>
    <name evidence="2" type="ORF">RS24_01339</name>
</gene>
<keyword evidence="1" id="KW-1133">Transmembrane helix</keyword>
<dbReference type="GO" id="GO:0016787">
    <property type="term" value="F:hydrolase activity"/>
    <property type="evidence" value="ECO:0007669"/>
    <property type="project" value="UniProtKB-KW"/>
</dbReference>